<dbReference type="OrthoDB" id="65776at2759"/>
<accession>A0A0W8C603</accession>
<reference evidence="1 2" key="1">
    <citation type="submission" date="2015-11" db="EMBL/GenBank/DDBJ databases">
        <title>Genomes and virulence difference between two physiological races of Phytophthora nicotianae.</title>
        <authorList>
            <person name="Liu H."/>
            <person name="Ma X."/>
            <person name="Yu H."/>
            <person name="Fang D."/>
            <person name="Li Y."/>
            <person name="Wang X."/>
            <person name="Wang W."/>
            <person name="Dong Y."/>
            <person name="Xiao B."/>
        </authorList>
    </citation>
    <scope>NUCLEOTIDE SEQUENCE [LARGE SCALE GENOMIC DNA]</scope>
    <source>
        <strain evidence="2">race 0</strain>
    </source>
</reference>
<sequence length="675" mass="70860">MFSRYGIDLSCAADIVPGSATFRIDSKTKIKDIFKCSGIHFIGSFNEYYVACELNVPSQEKITLLEIVDIKLDGSVLSPLSGVHVELNFQLNTTLATVSIRNSQLQASAVEIRTANITMDDHSAVNVSAQGLKFGPGYNSWTSMGGSYGGIGGASLTPAHRKCEDVPPNDFFRVVGDVSADSANFRGYGSGGGNDESRGGGRIRLVAQENVEINGSLLANGGDACTDCYDSAGAGGSIIVVAKERVHGNATVQANGEELGPARVEAYGGGLSSDKNTAIGWCQLGGDGTILKLQHSTKDNGGLDGSEESGRGFDDSKALVSTLLVKGGRLAHVGPVKRIQIYGCTPIFRETSRGANFLPESLIHIFVSGGATVCAAYIQLKDSIGGIESSIVLDSGSELNILDRERRIRLSASQLTLQGYVGPSSLQEHDLFGLTLIGADVSFSNALTMVHELEVEARGALSLDKFSELKFREQVNIQTEASTKIEGFLQPLGKPLDGGNRPDDIPLISVISKKDVELRPQTVEMGQVELRVKANVNVSIPNVNSGPVLECKEIELQADPSACNSLRASTHDTQPYSINVFASNLATFGNISAGSMILCSGNNMTLEGAVSSSWLGCGSGIGPGKSDVSGEASGGAGHGGRGGNVLPGSTGGGAAYDISKEILMQQYMCYLQEKA</sequence>
<protein>
    <submittedName>
        <fullName evidence="1">Uncharacterized protein</fullName>
    </submittedName>
</protein>
<gene>
    <name evidence="1" type="ORF">AM587_10000736</name>
</gene>
<evidence type="ECO:0000313" key="2">
    <source>
        <dbReference type="Proteomes" id="UP000052943"/>
    </source>
</evidence>
<evidence type="ECO:0000313" key="1">
    <source>
        <dbReference type="EMBL" id="KUF79513.1"/>
    </source>
</evidence>
<proteinExistence type="predicted"/>
<dbReference type="EMBL" id="LNFO01004799">
    <property type="protein sequence ID" value="KUF79513.1"/>
    <property type="molecule type" value="Genomic_DNA"/>
</dbReference>
<name>A0A0W8C603_PHYNI</name>
<dbReference type="Proteomes" id="UP000052943">
    <property type="component" value="Unassembled WGS sequence"/>
</dbReference>
<dbReference type="AlphaFoldDB" id="A0A0W8C603"/>
<organism evidence="1 2">
    <name type="scientific">Phytophthora nicotianae</name>
    <name type="common">Potato buckeye rot agent</name>
    <name type="synonym">Phytophthora parasitica</name>
    <dbReference type="NCBI Taxonomy" id="4792"/>
    <lineage>
        <taxon>Eukaryota</taxon>
        <taxon>Sar</taxon>
        <taxon>Stramenopiles</taxon>
        <taxon>Oomycota</taxon>
        <taxon>Peronosporomycetes</taxon>
        <taxon>Peronosporales</taxon>
        <taxon>Peronosporaceae</taxon>
        <taxon>Phytophthora</taxon>
    </lineage>
</organism>
<dbReference type="STRING" id="4790.A0A0W8C603"/>
<comment type="caution">
    <text evidence="1">The sequence shown here is derived from an EMBL/GenBank/DDBJ whole genome shotgun (WGS) entry which is preliminary data.</text>
</comment>